<dbReference type="Pfam" id="PF13581">
    <property type="entry name" value="HATPase_c_2"/>
    <property type="match status" value="1"/>
</dbReference>
<reference evidence="4 5" key="1">
    <citation type="journal article" date="2018" name="J. Biol. Chem.">
        <title>Discovery of the actinoplanic acid pathway in Streptomyces rapamycinicus reveals a genetically conserved synergism with rapamycin.</title>
        <authorList>
            <person name="Mrak P."/>
            <person name="Krastel P."/>
            <person name="Pivk Lukancic P."/>
            <person name="Tao J."/>
            <person name="Pistorius D."/>
            <person name="Moore C.M."/>
        </authorList>
    </citation>
    <scope>NUCLEOTIDE SEQUENCE [LARGE SCALE GENOMIC DNA]</scope>
    <source>
        <strain evidence="4 5">NRRL 5491</strain>
    </source>
</reference>
<dbReference type="SUPFAM" id="SSF55874">
    <property type="entry name" value="ATPase domain of HSP90 chaperone/DNA topoisomerase II/histidine kinase"/>
    <property type="match status" value="1"/>
</dbReference>
<gene>
    <name evidence="4" type="ORF">D3C57_144310</name>
</gene>
<dbReference type="PANTHER" id="PTHR43156">
    <property type="entry name" value="STAGE II SPORULATION PROTEIN E-RELATED"/>
    <property type="match status" value="1"/>
</dbReference>
<comment type="caution">
    <text evidence="4">The sequence shown here is derived from an EMBL/GenBank/DDBJ whole genome shotgun (WGS) entry which is preliminary data.</text>
</comment>
<dbReference type="SUPFAM" id="SSF55781">
    <property type="entry name" value="GAF domain-like"/>
    <property type="match status" value="2"/>
</dbReference>
<dbReference type="InterPro" id="IPR001932">
    <property type="entry name" value="PPM-type_phosphatase-like_dom"/>
</dbReference>
<evidence type="ECO:0000313" key="5">
    <source>
        <dbReference type="Proteomes" id="UP000281594"/>
    </source>
</evidence>
<dbReference type="Gene3D" id="3.60.40.10">
    <property type="entry name" value="PPM-type phosphatase domain"/>
    <property type="match status" value="1"/>
</dbReference>
<keyword evidence="1" id="KW-0378">Hydrolase</keyword>
<evidence type="ECO:0000259" key="3">
    <source>
        <dbReference type="SMART" id="SM00331"/>
    </source>
</evidence>
<dbReference type="CDD" id="cd16936">
    <property type="entry name" value="HATPase_RsbW-like"/>
    <property type="match status" value="1"/>
</dbReference>
<dbReference type="STRING" id="1343740.M271_50470"/>
<evidence type="ECO:0000256" key="2">
    <source>
        <dbReference type="SAM" id="MobiDB-lite"/>
    </source>
</evidence>
<dbReference type="EMBL" id="QYCY01000004">
    <property type="protein sequence ID" value="RLV71707.1"/>
    <property type="molecule type" value="Genomic_DNA"/>
</dbReference>
<dbReference type="RefSeq" id="WP_121826365.1">
    <property type="nucleotide sequence ID" value="NC_022785.1"/>
</dbReference>
<organism evidence="4 5">
    <name type="scientific">Streptomyces rapamycinicus (strain ATCC 29253 / DSM 41530 / NRRL 5491 / AYB-994)</name>
    <name type="common">Streptomyces hygroscopicus (strain ATCC 29253)</name>
    <dbReference type="NCBI Taxonomy" id="1343740"/>
    <lineage>
        <taxon>Bacteria</taxon>
        <taxon>Bacillati</taxon>
        <taxon>Actinomycetota</taxon>
        <taxon>Actinomycetes</taxon>
        <taxon>Kitasatosporales</taxon>
        <taxon>Streptomycetaceae</taxon>
        <taxon>Streptomyces</taxon>
        <taxon>Streptomyces violaceusniger group</taxon>
    </lineage>
</organism>
<dbReference type="InterPro" id="IPR003594">
    <property type="entry name" value="HATPase_dom"/>
</dbReference>
<sequence>MGSLETPVGVDVRDRLLATAAQDVVHALRASAATVYLVRPEPPKLMLIATAVVVSSLGVGPIEHIPVDDPVYATAAAYRSGDTTTAYSIDFLGEHPEEAISIPFPFTAFSAPVGGVGVMTAFWINGPREPTAEERRQLAEVSGRLGRELEQLAAQRVPMTPPAVPRVHAAESGLAEGQGAAAIDNAPLVYHLHRLAVQLNHVSDGREAAALACARVMSAVDADAMAVTQVKGDRLVIAAAEGCSHLFLRELEGQLLISASTPEARAVAHRRQLTYAPGAALTRGRVGTGDRDDYAWVVLPLLGGSGVVVGTCSIGSEQPGISKTTPSALATLLGQALERTAADGARHALAQQLQRTLLPRALPQCAGIRSTSRYVPTGGIDLGGDWYDLVTLPDQHSVTALVGDVQGHDIQAAVVMGQLRAAVRAYATEGHHPGTILGRINRFLWESSHLMCTCACMQIDLDTGVTQLATAGHQPPIIRDPAGCYWNSNSGLDIGVPLGVDPDSSYMVTEAILGPGTLLALHTDGVISQEETQSDIMEAAIKSSGADELETLADELIRRRSNRMTDDAALLLLQFEGPPVHARIRQLEITQNDLRGAHRARSAVHGWLHEWELGQVAEKMELLVSEMVTNALIHAATDVHVCVRGYSDCVRVEVRDSDVHPARQDTSPLQDGDPAESGRGLLIVDALADRWGNSPSGRGKTVWFEVAAEPSCP</sequence>
<dbReference type="InterPro" id="IPR036457">
    <property type="entry name" value="PPM-type-like_dom_sf"/>
</dbReference>
<feature type="region of interest" description="Disordered" evidence="2">
    <location>
        <begin position="658"/>
        <end position="677"/>
    </location>
</feature>
<dbReference type="Proteomes" id="UP000281594">
    <property type="component" value="Unassembled WGS sequence"/>
</dbReference>
<evidence type="ECO:0000313" key="4">
    <source>
        <dbReference type="EMBL" id="RLV71707.1"/>
    </source>
</evidence>
<dbReference type="PANTHER" id="PTHR43156:SF2">
    <property type="entry name" value="STAGE II SPORULATION PROTEIN E"/>
    <property type="match status" value="1"/>
</dbReference>
<evidence type="ECO:0000256" key="1">
    <source>
        <dbReference type="ARBA" id="ARBA00022801"/>
    </source>
</evidence>
<dbReference type="InterPro" id="IPR052016">
    <property type="entry name" value="Bact_Sigma-Reg"/>
</dbReference>
<feature type="domain" description="PPM-type phosphatase" evidence="3">
    <location>
        <begin position="368"/>
        <end position="575"/>
    </location>
</feature>
<dbReference type="InterPro" id="IPR036890">
    <property type="entry name" value="HATPase_C_sf"/>
</dbReference>
<proteinExistence type="predicted"/>
<dbReference type="GO" id="GO:0016791">
    <property type="term" value="F:phosphatase activity"/>
    <property type="evidence" value="ECO:0007669"/>
    <property type="project" value="TreeGrafter"/>
</dbReference>
<protein>
    <recommendedName>
        <fullName evidence="3">PPM-type phosphatase domain-containing protein</fullName>
    </recommendedName>
</protein>
<accession>A0A3L8QWK8</accession>
<name>A0A3L8QWK8_STRRN</name>
<dbReference type="SUPFAM" id="SSF81606">
    <property type="entry name" value="PP2C-like"/>
    <property type="match status" value="1"/>
</dbReference>
<dbReference type="Gene3D" id="3.30.565.10">
    <property type="entry name" value="Histidine kinase-like ATPase, C-terminal domain"/>
    <property type="match status" value="1"/>
</dbReference>
<dbReference type="AlphaFoldDB" id="A0A3L8QWK8"/>
<dbReference type="SMART" id="SM00331">
    <property type="entry name" value="PP2C_SIG"/>
    <property type="match status" value="1"/>
</dbReference>
<dbReference type="Pfam" id="PF07228">
    <property type="entry name" value="SpoIIE"/>
    <property type="match status" value="1"/>
</dbReference>